<protein>
    <recommendedName>
        <fullName evidence="3">Mrr-like domain-containing protein</fullName>
    </recommendedName>
</protein>
<accession>A0A060R666</accession>
<reference evidence="1 2" key="1">
    <citation type="journal article" date="2015" name="Genome Announc.">
        <title>Complete Genome Sequence of the Novel Leech Symbiont Mucinivorans hirudinis M3T.</title>
        <authorList>
            <person name="Nelson M.C."/>
            <person name="Bomar L."/>
            <person name="Graf J."/>
        </authorList>
    </citation>
    <scope>NUCLEOTIDE SEQUENCE [LARGE SCALE GENOMIC DNA]</scope>
    <source>
        <strain evidence="2">M3</strain>
    </source>
</reference>
<gene>
    <name evidence="1" type="ORF">BN938_0391</name>
</gene>
<proteinExistence type="predicted"/>
<dbReference type="AlphaFoldDB" id="A0A060R666"/>
<dbReference type="KEGG" id="rbc:BN938_0391"/>
<name>A0A060R666_9BACT</name>
<sequence>MKLWGEIWNCSDTIKKNGRSGQIQCGVDVYGAPNNGIEYYGIQCKCKDNCTKSQLTKKEIDEEIEKAKSFKPQLKVFYFATTAVRDAKIEEYIREKNIESRTNGGFGIDVFSWEDIVYKLKENRDTYNWYINDCQYIDNTDVAVYFQDKVHRVSISPQYYIYSQLDKNRYETKEQKHSIFDHAAFKMPSMAGTIDLSWCEVELTIENIGSSVIHDYMVKLTFESVYPFNIDDDFGGKAKTGVAAISGIALTRYVDVNETFNLVEYRPKQNRLVQTDRSTFSFYIKPETEEQEIQIKWEVKSANYSKSGILVLESKYCYIKRYSKDTIADIDLDADGIIIEPVIKEI</sequence>
<organism evidence="1 2">
    <name type="scientific">Mucinivorans hirudinis</name>
    <dbReference type="NCBI Taxonomy" id="1433126"/>
    <lineage>
        <taxon>Bacteria</taxon>
        <taxon>Pseudomonadati</taxon>
        <taxon>Bacteroidota</taxon>
        <taxon>Bacteroidia</taxon>
        <taxon>Bacteroidales</taxon>
        <taxon>Rikenellaceae</taxon>
        <taxon>Mucinivorans</taxon>
    </lineage>
</organism>
<dbReference type="eggNOG" id="COG0457">
    <property type="taxonomic scope" value="Bacteria"/>
</dbReference>
<evidence type="ECO:0000313" key="1">
    <source>
        <dbReference type="EMBL" id="CDN30496.1"/>
    </source>
</evidence>
<evidence type="ECO:0000313" key="2">
    <source>
        <dbReference type="Proteomes" id="UP000027616"/>
    </source>
</evidence>
<keyword evidence="2" id="KW-1185">Reference proteome</keyword>
<evidence type="ECO:0008006" key="3">
    <source>
        <dbReference type="Google" id="ProtNLM"/>
    </source>
</evidence>
<dbReference type="EMBL" id="HG934468">
    <property type="protein sequence ID" value="CDN30496.1"/>
    <property type="molecule type" value="Genomic_DNA"/>
</dbReference>
<dbReference type="Proteomes" id="UP000027616">
    <property type="component" value="Chromosome I"/>
</dbReference>
<dbReference type="STRING" id="1433126.BN938_0391"/>
<dbReference type="HOGENOM" id="CLU_721155_0_0_10"/>